<reference evidence="2 3" key="1">
    <citation type="submission" date="2019-03" db="EMBL/GenBank/DDBJ databases">
        <title>Metabolic potential of uncultured bacteria and archaea associated with petroleum seepage in deep-sea sediments.</title>
        <authorList>
            <person name="Dong X."/>
            <person name="Hubert C."/>
        </authorList>
    </citation>
    <scope>NUCLEOTIDE SEQUENCE [LARGE SCALE GENOMIC DNA]</scope>
    <source>
        <strain evidence="2">E44_bin18</strain>
    </source>
</reference>
<dbReference type="Pfam" id="PF06172">
    <property type="entry name" value="Cupin_5"/>
    <property type="match status" value="1"/>
</dbReference>
<evidence type="ECO:0000259" key="1">
    <source>
        <dbReference type="Pfam" id="PF06172"/>
    </source>
</evidence>
<evidence type="ECO:0000313" key="3">
    <source>
        <dbReference type="Proteomes" id="UP000315525"/>
    </source>
</evidence>
<evidence type="ECO:0000313" key="2">
    <source>
        <dbReference type="EMBL" id="TET44526.1"/>
    </source>
</evidence>
<dbReference type="InterPro" id="IPR014710">
    <property type="entry name" value="RmlC-like_jellyroll"/>
</dbReference>
<dbReference type="PANTHER" id="PTHR33387:SF3">
    <property type="entry name" value="DUF985 DOMAIN-CONTAINING PROTEIN"/>
    <property type="match status" value="1"/>
</dbReference>
<accession>A0A523UPU6</accession>
<dbReference type="InterPro" id="IPR039935">
    <property type="entry name" value="YML079W-like"/>
</dbReference>
<feature type="domain" description="DUF985" evidence="1">
    <location>
        <begin position="6"/>
        <end position="143"/>
    </location>
</feature>
<proteinExistence type="predicted"/>
<organism evidence="2 3">
    <name type="scientific">candidate division TA06 bacterium</name>
    <dbReference type="NCBI Taxonomy" id="2250710"/>
    <lineage>
        <taxon>Bacteria</taxon>
        <taxon>Bacteria division TA06</taxon>
    </lineage>
</organism>
<dbReference type="SUPFAM" id="SSF51182">
    <property type="entry name" value="RmlC-like cupins"/>
    <property type="match status" value="1"/>
</dbReference>
<comment type="caution">
    <text evidence="2">The sequence shown here is derived from an EMBL/GenBank/DDBJ whole genome shotgun (WGS) entry which is preliminary data.</text>
</comment>
<dbReference type="InterPro" id="IPR011051">
    <property type="entry name" value="RmlC_Cupin_sf"/>
</dbReference>
<protein>
    <submittedName>
        <fullName evidence="2">Cupin domain-containing protein</fullName>
    </submittedName>
</protein>
<name>A0A523UPU6_UNCT6</name>
<dbReference type="Gene3D" id="2.60.120.10">
    <property type="entry name" value="Jelly Rolls"/>
    <property type="match status" value="1"/>
</dbReference>
<dbReference type="EMBL" id="SOJN01000122">
    <property type="protein sequence ID" value="TET44526.1"/>
    <property type="molecule type" value="Genomic_DNA"/>
</dbReference>
<gene>
    <name evidence="2" type="ORF">E3J62_09980</name>
</gene>
<sequence>MNADILIEKLGLQPLPGEGGFYRETYRSSEQVPASALPDRYSSDKHIGTAIYYLLTPDTFSAMHRLPTDEVIHFYLGDPVTMLQLHPDGTGRTIILGHDILKGQVVQCVVPMQVWQGSFLAEGGRFALMGTTMAPGFDFSDFEPGDRAKLVAEYEQYADLIKRLTNK</sequence>
<dbReference type="AlphaFoldDB" id="A0A523UPU6"/>
<dbReference type="Proteomes" id="UP000315525">
    <property type="component" value="Unassembled WGS sequence"/>
</dbReference>
<dbReference type="PANTHER" id="PTHR33387">
    <property type="entry name" value="RMLC-LIKE JELLY ROLL FOLD PROTEIN"/>
    <property type="match status" value="1"/>
</dbReference>
<dbReference type="InterPro" id="IPR009327">
    <property type="entry name" value="Cupin_DUF985"/>
</dbReference>
<dbReference type="CDD" id="cd06121">
    <property type="entry name" value="cupin_YML079wp"/>
    <property type="match status" value="1"/>
</dbReference>